<dbReference type="AlphaFoldDB" id="A0A7C3HY27"/>
<reference evidence="2" key="1">
    <citation type="journal article" date="2020" name="mSystems">
        <title>Genome- and Community-Level Interaction Insights into Carbon Utilization and Element Cycling Functions of Hydrothermarchaeota in Hydrothermal Sediment.</title>
        <authorList>
            <person name="Zhou Z."/>
            <person name="Liu Y."/>
            <person name="Xu W."/>
            <person name="Pan J."/>
            <person name="Luo Z.H."/>
            <person name="Li M."/>
        </authorList>
    </citation>
    <scope>NUCLEOTIDE SEQUENCE [LARGE SCALE GENOMIC DNA]</scope>
    <source>
        <strain evidence="2">SpSt-503</strain>
    </source>
</reference>
<evidence type="ECO:0008006" key="3">
    <source>
        <dbReference type="Google" id="ProtNLM"/>
    </source>
</evidence>
<dbReference type="EMBL" id="DSVL01000334">
    <property type="protein sequence ID" value="HFH29999.1"/>
    <property type="molecule type" value="Genomic_DNA"/>
</dbReference>
<organism evidence="2">
    <name type="scientific">Gracilinema caldarium</name>
    <dbReference type="NCBI Taxonomy" id="215591"/>
    <lineage>
        <taxon>Bacteria</taxon>
        <taxon>Pseudomonadati</taxon>
        <taxon>Spirochaetota</taxon>
        <taxon>Spirochaetia</taxon>
        <taxon>Spirochaetales</taxon>
        <taxon>Breznakiellaceae</taxon>
        <taxon>Gracilinema</taxon>
    </lineage>
</organism>
<name>A0A7C3HY27_9SPIR</name>
<protein>
    <recommendedName>
        <fullName evidence="3">Porin</fullName>
    </recommendedName>
</protein>
<gene>
    <name evidence="2" type="ORF">ENS59_10900</name>
</gene>
<evidence type="ECO:0000256" key="1">
    <source>
        <dbReference type="SAM" id="SignalP"/>
    </source>
</evidence>
<evidence type="ECO:0000313" key="2">
    <source>
        <dbReference type="EMBL" id="HFH29999.1"/>
    </source>
</evidence>
<proteinExistence type="predicted"/>
<feature type="chain" id="PRO_5028229378" description="Porin" evidence="1">
    <location>
        <begin position="20"/>
        <end position="384"/>
    </location>
</feature>
<keyword evidence="1" id="KW-0732">Signal</keyword>
<comment type="caution">
    <text evidence="2">The sequence shown here is derived from an EMBL/GenBank/DDBJ whole genome shotgun (WGS) entry which is preliminary data.</text>
</comment>
<feature type="signal peptide" evidence="1">
    <location>
        <begin position="1"/>
        <end position="19"/>
    </location>
</feature>
<sequence>MRCKFILVLLCLASSLAFTQESDVDNLFSDSKDIVTQENANNNHSDLTTAFTNAPKLQFSGSFSATGGLGIGYTQWPDLSEPLKYYDGSAGATAATTLVMKAQPSSALSVYGDVSTSLDTTSSAPTYSWSNFTIGSLYFDYYGIPNMGIRGGQFATAWGHGRIFTAINLMQDSASSVNLRVSLPLVLQGLSLFVLANKDYFTSTPTVYEYAYAGMVDHIIGPLRITGAMRYQKKEGLGTLFSVQGTILGVDVFADTVIRYIDTFQQPIIVGGFFKEFSNTRLYGEYQYDGSTLNAQDHSIGLVFLQKRLVSQPLDAGIKWEHTFYDNSGQFIPGLTWSGLPNITLQVALPITYGPENSRYVTNNSDPSKRRIVLAIAAKIEGQF</sequence>
<accession>A0A7C3HY27</accession>